<dbReference type="Proteomes" id="UP000657918">
    <property type="component" value="Unassembled WGS sequence"/>
</dbReference>
<dbReference type="Gene3D" id="3.30.70.100">
    <property type="match status" value="1"/>
</dbReference>
<dbReference type="EMBL" id="JADGMS010000002">
    <property type="protein sequence ID" value="KAF9686797.1"/>
    <property type="molecule type" value="Genomic_DNA"/>
</dbReference>
<dbReference type="CDD" id="cd00371">
    <property type="entry name" value="HMA"/>
    <property type="match status" value="1"/>
</dbReference>
<dbReference type="SUPFAM" id="SSF55008">
    <property type="entry name" value="HMA, heavy metal-associated domain"/>
    <property type="match status" value="1"/>
</dbReference>
<dbReference type="SUPFAM" id="SSF52540">
    <property type="entry name" value="P-loop containing nucleoside triphosphate hydrolases"/>
    <property type="match status" value="1"/>
</dbReference>
<protein>
    <recommendedName>
        <fullName evidence="2">HMA domain-containing protein</fullName>
    </recommendedName>
</protein>
<evidence type="ECO:0000313" key="3">
    <source>
        <dbReference type="EMBL" id="KAF9686797.1"/>
    </source>
</evidence>
<dbReference type="PANTHER" id="PTHR23070">
    <property type="entry name" value="BCS1 AAA-TYPE ATPASE"/>
    <property type="match status" value="1"/>
</dbReference>
<dbReference type="Pfam" id="PF00403">
    <property type="entry name" value="HMA"/>
    <property type="match status" value="1"/>
</dbReference>
<feature type="compositionally biased region" description="Basic and acidic residues" evidence="1">
    <location>
        <begin position="120"/>
        <end position="135"/>
    </location>
</feature>
<dbReference type="InterPro" id="IPR006121">
    <property type="entry name" value="HMA_dom"/>
</dbReference>
<keyword evidence="4" id="KW-1185">Reference proteome</keyword>
<dbReference type="GO" id="GO:0016887">
    <property type="term" value="F:ATP hydrolysis activity"/>
    <property type="evidence" value="ECO:0007669"/>
    <property type="project" value="InterPro"/>
</dbReference>
<reference evidence="3 4" key="1">
    <citation type="submission" date="2020-10" db="EMBL/GenBank/DDBJ databases">
        <title>Plant Genome Project.</title>
        <authorList>
            <person name="Zhang R.-G."/>
        </authorList>
    </citation>
    <scope>NUCLEOTIDE SEQUENCE [LARGE SCALE GENOMIC DNA]</scope>
    <source>
        <strain evidence="3">FAFU-HL-1</strain>
        <tissue evidence="3">Leaf</tissue>
    </source>
</reference>
<proteinExistence type="predicted"/>
<organism evidence="3 4">
    <name type="scientific">Salix dunnii</name>
    <dbReference type="NCBI Taxonomy" id="1413687"/>
    <lineage>
        <taxon>Eukaryota</taxon>
        <taxon>Viridiplantae</taxon>
        <taxon>Streptophyta</taxon>
        <taxon>Embryophyta</taxon>
        <taxon>Tracheophyta</taxon>
        <taxon>Spermatophyta</taxon>
        <taxon>Magnoliopsida</taxon>
        <taxon>eudicotyledons</taxon>
        <taxon>Gunneridae</taxon>
        <taxon>Pentapetalae</taxon>
        <taxon>rosids</taxon>
        <taxon>fabids</taxon>
        <taxon>Malpighiales</taxon>
        <taxon>Salicaceae</taxon>
        <taxon>Saliceae</taxon>
        <taxon>Salix</taxon>
    </lineage>
</organism>
<dbReference type="GO" id="GO:0046872">
    <property type="term" value="F:metal ion binding"/>
    <property type="evidence" value="ECO:0007669"/>
    <property type="project" value="InterPro"/>
</dbReference>
<dbReference type="GO" id="GO:0005524">
    <property type="term" value="F:ATP binding"/>
    <property type="evidence" value="ECO:0007669"/>
    <property type="project" value="InterPro"/>
</dbReference>
<dbReference type="OrthoDB" id="691258at2759"/>
<sequence>MDQELSRHLEVREQQKRTCVEEVGTSSAHSSYPVLNKAELRNLRAENMQYQKTVVSVELLCSKCRKKVMKLIATIEGITSIVLDPSKNTVTVIGDADPVKIICRVRKFRKSASITSIGPPKEEKKDDPNKKDAMKDTKGMVIPFTPKTCQRCEFDLPATFDTIAMDPEMKRELIKDLDRLVERREFYRRVGKAWKRGCLFYGPPGTGKSSLAAAVANYVKFDVYDLDLKEVQI</sequence>
<evidence type="ECO:0000256" key="1">
    <source>
        <dbReference type="SAM" id="MobiDB-lite"/>
    </source>
</evidence>
<dbReference type="Gene3D" id="3.40.50.300">
    <property type="entry name" value="P-loop containing nucleotide triphosphate hydrolases"/>
    <property type="match status" value="1"/>
</dbReference>
<comment type="caution">
    <text evidence="3">The sequence shown here is derived from an EMBL/GenBank/DDBJ whole genome shotgun (WGS) entry which is preliminary data.</text>
</comment>
<feature type="region of interest" description="Disordered" evidence="1">
    <location>
        <begin position="114"/>
        <end position="135"/>
    </location>
</feature>
<dbReference type="InterPro" id="IPR027417">
    <property type="entry name" value="P-loop_NTPase"/>
</dbReference>
<evidence type="ECO:0000259" key="2">
    <source>
        <dbReference type="PROSITE" id="PS50846"/>
    </source>
</evidence>
<dbReference type="InterPro" id="IPR050747">
    <property type="entry name" value="Mitochondrial_chaperone_BCS1"/>
</dbReference>
<dbReference type="AlphaFoldDB" id="A0A835N5R3"/>
<dbReference type="PROSITE" id="PS50846">
    <property type="entry name" value="HMA_2"/>
    <property type="match status" value="1"/>
</dbReference>
<evidence type="ECO:0000313" key="4">
    <source>
        <dbReference type="Proteomes" id="UP000657918"/>
    </source>
</evidence>
<name>A0A835N5R3_9ROSI</name>
<feature type="domain" description="HMA" evidence="2">
    <location>
        <begin position="50"/>
        <end position="113"/>
    </location>
</feature>
<accession>A0A835N5R3</accession>
<dbReference type="InterPro" id="IPR003959">
    <property type="entry name" value="ATPase_AAA_core"/>
</dbReference>
<dbReference type="InterPro" id="IPR036163">
    <property type="entry name" value="HMA_dom_sf"/>
</dbReference>
<gene>
    <name evidence="3" type="ORF">SADUNF_Sadunf02G0027200</name>
</gene>
<dbReference type="Pfam" id="PF00004">
    <property type="entry name" value="AAA"/>
    <property type="match status" value="1"/>
</dbReference>